<dbReference type="GO" id="GO:0005634">
    <property type="term" value="C:nucleus"/>
    <property type="evidence" value="ECO:0007669"/>
    <property type="project" value="TreeGrafter"/>
</dbReference>
<keyword evidence="1" id="KW-0479">Metal-binding</keyword>
<proteinExistence type="predicted"/>
<dbReference type="Gene3D" id="4.10.240.10">
    <property type="entry name" value="Zn(2)-C6 fungal-type DNA-binding domain"/>
    <property type="match status" value="1"/>
</dbReference>
<feature type="domain" description="Zn(2)-C6 fungal-type" evidence="6">
    <location>
        <begin position="33"/>
        <end position="62"/>
    </location>
</feature>
<evidence type="ECO:0000256" key="5">
    <source>
        <dbReference type="SAM" id="MobiDB-lite"/>
    </source>
</evidence>
<dbReference type="SUPFAM" id="SSF57701">
    <property type="entry name" value="Zn2/Cys6 DNA-binding domain"/>
    <property type="match status" value="1"/>
</dbReference>
<evidence type="ECO:0000259" key="6">
    <source>
        <dbReference type="PROSITE" id="PS50048"/>
    </source>
</evidence>
<feature type="region of interest" description="Disordered" evidence="5">
    <location>
        <begin position="1"/>
        <end position="29"/>
    </location>
</feature>
<dbReference type="PANTHER" id="PTHR47424:SF12">
    <property type="entry name" value="TRANSCRIPTION FACTOR ASQA"/>
    <property type="match status" value="1"/>
</dbReference>
<dbReference type="PANTHER" id="PTHR47424">
    <property type="entry name" value="REGULATORY PROTEIN GAL4"/>
    <property type="match status" value="1"/>
</dbReference>
<evidence type="ECO:0000256" key="4">
    <source>
        <dbReference type="ARBA" id="ARBA00023242"/>
    </source>
</evidence>
<dbReference type="PROSITE" id="PS00463">
    <property type="entry name" value="ZN2_CY6_FUNGAL_1"/>
    <property type="match status" value="1"/>
</dbReference>
<dbReference type="GO" id="GO:0006351">
    <property type="term" value="P:DNA-templated transcription"/>
    <property type="evidence" value="ECO:0007669"/>
    <property type="project" value="InterPro"/>
</dbReference>
<dbReference type="InterPro" id="IPR036864">
    <property type="entry name" value="Zn2-C6_fun-type_DNA-bd_sf"/>
</dbReference>
<dbReference type="Pfam" id="PF04082">
    <property type="entry name" value="Fungal_trans"/>
    <property type="match status" value="1"/>
</dbReference>
<dbReference type="InterPro" id="IPR001138">
    <property type="entry name" value="Zn2Cys6_DnaBD"/>
</dbReference>
<dbReference type="GO" id="GO:0008270">
    <property type="term" value="F:zinc ion binding"/>
    <property type="evidence" value="ECO:0007669"/>
    <property type="project" value="InterPro"/>
</dbReference>
<dbReference type="EMBL" id="KV875109">
    <property type="protein sequence ID" value="OIW22895.1"/>
    <property type="molecule type" value="Genomic_DNA"/>
</dbReference>
<dbReference type="SMART" id="SM00066">
    <property type="entry name" value="GAL4"/>
    <property type="match status" value="1"/>
</dbReference>
<evidence type="ECO:0000313" key="8">
    <source>
        <dbReference type="Proteomes" id="UP000182658"/>
    </source>
</evidence>
<keyword evidence="4" id="KW-0539">Nucleus</keyword>
<dbReference type="CDD" id="cd12148">
    <property type="entry name" value="fungal_TF_MHR"/>
    <property type="match status" value="1"/>
</dbReference>
<protein>
    <recommendedName>
        <fullName evidence="6">Zn(2)-C6 fungal-type domain-containing protein</fullName>
    </recommendedName>
</protein>
<gene>
    <name evidence="7" type="ORF">CONLIGDRAFT_625153</name>
</gene>
<dbReference type="InterPro" id="IPR007219">
    <property type="entry name" value="XnlR_reg_dom"/>
</dbReference>
<evidence type="ECO:0000256" key="1">
    <source>
        <dbReference type="ARBA" id="ARBA00022723"/>
    </source>
</evidence>
<accession>A0A1J7I5H9</accession>
<dbReference type="Pfam" id="PF00172">
    <property type="entry name" value="Zn_clus"/>
    <property type="match status" value="1"/>
</dbReference>
<dbReference type="GO" id="GO:0000978">
    <property type="term" value="F:RNA polymerase II cis-regulatory region sequence-specific DNA binding"/>
    <property type="evidence" value="ECO:0007669"/>
    <property type="project" value="TreeGrafter"/>
</dbReference>
<dbReference type="PROSITE" id="PS50048">
    <property type="entry name" value="ZN2_CY6_FUNGAL_2"/>
    <property type="match status" value="1"/>
</dbReference>
<dbReference type="SMART" id="SM00906">
    <property type="entry name" value="Fungal_trans"/>
    <property type="match status" value="1"/>
</dbReference>
<reference evidence="7 8" key="1">
    <citation type="submission" date="2016-10" db="EMBL/GenBank/DDBJ databases">
        <title>Draft genome sequence of Coniochaeta ligniaria NRRL30616, a lignocellulolytic fungus for bioabatement of inhibitors in plant biomass hydrolysates.</title>
        <authorList>
            <consortium name="DOE Joint Genome Institute"/>
            <person name="Jimenez D.J."/>
            <person name="Hector R.E."/>
            <person name="Riley R."/>
            <person name="Sun H."/>
            <person name="Grigoriev I.V."/>
            <person name="Van Elsas J.D."/>
            <person name="Nichols N.N."/>
        </authorList>
    </citation>
    <scope>NUCLEOTIDE SEQUENCE [LARGE SCALE GENOMIC DNA]</scope>
    <source>
        <strain evidence="7 8">NRRL 30616</strain>
    </source>
</reference>
<dbReference type="GO" id="GO:0000435">
    <property type="term" value="P:positive regulation of transcription from RNA polymerase II promoter by galactose"/>
    <property type="evidence" value="ECO:0007669"/>
    <property type="project" value="TreeGrafter"/>
</dbReference>
<evidence type="ECO:0000256" key="2">
    <source>
        <dbReference type="ARBA" id="ARBA00023015"/>
    </source>
</evidence>
<organism evidence="7 8">
    <name type="scientific">Coniochaeta ligniaria NRRL 30616</name>
    <dbReference type="NCBI Taxonomy" id="1408157"/>
    <lineage>
        <taxon>Eukaryota</taxon>
        <taxon>Fungi</taxon>
        <taxon>Dikarya</taxon>
        <taxon>Ascomycota</taxon>
        <taxon>Pezizomycotina</taxon>
        <taxon>Sordariomycetes</taxon>
        <taxon>Sordariomycetidae</taxon>
        <taxon>Coniochaetales</taxon>
        <taxon>Coniochaetaceae</taxon>
        <taxon>Coniochaeta</taxon>
    </lineage>
</organism>
<dbReference type="AlphaFoldDB" id="A0A1J7I5H9"/>
<sequence>MSPSAARSDASASVPGAAPAPRPRQKRSQVVRACDWCRQHRTKCDNSVPCSNCRSKGIQCSNDAVKATSLPHAYREIERLRKKVQDLESQLQEQRGATSPEPQSHRLPSSICSPPELSTPGAVESDYGDPQRLWGGVHVGTARSPHKTWYGPSSLFYFIGRLATFLNSNLLQAHSTDHMLDLNAPGMLLDGPAKTSDGSGTGTRIARSEDPVTAGEYLSLSQEEYFLDLYWQSYHTGLFPILDEAEFKEYYRSLWRTTGSQRAPSALVDIVLAMCMQYGVSMLPTRVQQLVMGAGDATVAGNLYYRRCQRLLAYESESPTIATLQCHLLCAVYLCCGTFQNMADSACGLAVRTAYMLGLHLDPPDTMHLREREMRKRLWWVLYVLDSKIGMKLGRPFLVYPSRSSPSLPEDGFEVAMRSGSNFAPLGNDVTWLSFNLHQAKLFQVSRSAHTAFYSNHIDVHEGRTIWDDIGALESHANFLKSHAASLEQWVSEVPSALTTKRDANSPAFATDGTSLDIELFAPLWIQRQRLLLELMYHNLSTNLYRPFISFTNTPPPSTSAGQAANKCALHAAELTMITHHVLSSTTVLSGWYEVFQWQWNAAMTLVGFVFAYPRAQSFERARAAIKLAVAVFDIFSQSFAVAASASVIVRELGAKADLVMQESQQRQTMPETSSLLLADGPLYNALEGNNMAAASMMDETFNFASLDAASIKDMLQMACDVEQWIDLDMLWQPNGEVPWLESEISVT</sequence>
<keyword evidence="8" id="KW-1185">Reference proteome</keyword>
<evidence type="ECO:0000256" key="3">
    <source>
        <dbReference type="ARBA" id="ARBA00023163"/>
    </source>
</evidence>
<evidence type="ECO:0000313" key="7">
    <source>
        <dbReference type="EMBL" id="OIW22895.1"/>
    </source>
</evidence>
<dbReference type="GO" id="GO:0000981">
    <property type="term" value="F:DNA-binding transcription factor activity, RNA polymerase II-specific"/>
    <property type="evidence" value="ECO:0007669"/>
    <property type="project" value="InterPro"/>
</dbReference>
<feature type="compositionally biased region" description="Low complexity" evidence="5">
    <location>
        <begin position="1"/>
        <end position="19"/>
    </location>
</feature>
<dbReference type="Proteomes" id="UP000182658">
    <property type="component" value="Unassembled WGS sequence"/>
</dbReference>
<name>A0A1J7I5H9_9PEZI</name>
<dbReference type="CDD" id="cd00067">
    <property type="entry name" value="GAL4"/>
    <property type="match status" value="1"/>
</dbReference>
<dbReference type="InterPro" id="IPR051127">
    <property type="entry name" value="Fungal_SecMet_Regulators"/>
</dbReference>
<dbReference type="InParanoid" id="A0A1J7I5H9"/>
<dbReference type="OrthoDB" id="2283488at2759"/>
<feature type="region of interest" description="Disordered" evidence="5">
    <location>
        <begin position="86"/>
        <end position="124"/>
    </location>
</feature>
<keyword evidence="3" id="KW-0804">Transcription</keyword>
<feature type="compositionally biased region" description="Polar residues" evidence="5">
    <location>
        <begin position="87"/>
        <end position="112"/>
    </location>
</feature>
<keyword evidence="2" id="KW-0805">Transcription regulation</keyword>